<dbReference type="InterPro" id="IPR039223">
    <property type="entry name" value="AATF/Bfr2"/>
</dbReference>
<dbReference type="Proteomes" id="UP000812966">
    <property type="component" value="Unassembled WGS sequence"/>
</dbReference>
<name>A0A8K0JMQ1_9TREE</name>
<dbReference type="PANTHER" id="PTHR15565">
    <property type="entry name" value="AATF PROTEIN APOPTOSIS ANTAGONIZING TRANSCRIPTION FACTOR"/>
    <property type="match status" value="1"/>
</dbReference>
<proteinExistence type="predicted"/>
<dbReference type="Pfam" id="PF08164">
    <property type="entry name" value="TRAUB"/>
    <property type="match status" value="1"/>
</dbReference>
<sequence length="256" mass="27816">METEDVREKCLECLNSLGQLSDRLLSLRQVVSLTADKRRKTTNGKAASEYGQSTYWQRIANESFELLDRSHDTLTNTLDKWSTKIQAAAAQQANLGKANTKFTNTAQIGVLEAIESGLGGRERGADIWQDEDPAYKALLREVIESRSGSSAGAGISAVQSEKKKRRDAERGASKGRKLRYTVHEKAQNFVVPIPLSNGWHQEQVDELFSSLLGGAGIEGAGADREDGLVMGVVSGTGLDADSRENTEVSLSGLKVF</sequence>
<accession>A0A8K0JMQ1</accession>
<dbReference type="InterPro" id="IPR012617">
    <property type="entry name" value="AATF_C"/>
</dbReference>
<reference evidence="3" key="1">
    <citation type="submission" date="2020-04" db="EMBL/GenBank/DDBJ databases">
        <title>Analysis of mating type loci in Filobasidium floriforme.</title>
        <authorList>
            <person name="Nowrousian M."/>
        </authorList>
    </citation>
    <scope>NUCLEOTIDE SEQUENCE</scope>
    <source>
        <strain evidence="3">CBS 6242</strain>
    </source>
</reference>
<dbReference type="EMBL" id="JABELV010000045">
    <property type="protein sequence ID" value="KAG7561817.1"/>
    <property type="molecule type" value="Genomic_DNA"/>
</dbReference>
<evidence type="ECO:0000313" key="3">
    <source>
        <dbReference type="EMBL" id="KAG7561817.1"/>
    </source>
</evidence>
<comment type="caution">
    <text evidence="3">The sequence shown here is derived from an EMBL/GenBank/DDBJ whole genome shotgun (WGS) entry which is preliminary data.</text>
</comment>
<dbReference type="GO" id="GO:0000462">
    <property type="term" value="P:maturation of SSU-rRNA from tricistronic rRNA transcript (SSU-rRNA, 5.8S rRNA, LSU-rRNA)"/>
    <property type="evidence" value="ECO:0007669"/>
    <property type="project" value="TreeGrafter"/>
</dbReference>
<evidence type="ECO:0000313" key="4">
    <source>
        <dbReference type="Proteomes" id="UP000812966"/>
    </source>
</evidence>
<gene>
    <name evidence="3" type="ORF">FFLO_02718</name>
</gene>
<keyword evidence="4" id="KW-1185">Reference proteome</keyword>
<organism evidence="3 4">
    <name type="scientific">Filobasidium floriforme</name>
    <dbReference type="NCBI Taxonomy" id="5210"/>
    <lineage>
        <taxon>Eukaryota</taxon>
        <taxon>Fungi</taxon>
        <taxon>Dikarya</taxon>
        <taxon>Basidiomycota</taxon>
        <taxon>Agaricomycotina</taxon>
        <taxon>Tremellomycetes</taxon>
        <taxon>Filobasidiales</taxon>
        <taxon>Filobasidiaceae</taxon>
        <taxon>Filobasidium</taxon>
    </lineage>
</organism>
<evidence type="ECO:0000259" key="2">
    <source>
        <dbReference type="Pfam" id="PF08164"/>
    </source>
</evidence>
<evidence type="ECO:0000256" key="1">
    <source>
        <dbReference type="SAM" id="MobiDB-lite"/>
    </source>
</evidence>
<protein>
    <recommendedName>
        <fullName evidence="2">Apoptosis-antagonizing transcription factor C-terminal domain-containing protein</fullName>
    </recommendedName>
</protein>
<feature type="region of interest" description="Disordered" evidence="1">
    <location>
        <begin position="150"/>
        <end position="176"/>
    </location>
</feature>
<dbReference type="AlphaFoldDB" id="A0A8K0JMQ1"/>
<dbReference type="PANTHER" id="PTHR15565:SF0">
    <property type="entry name" value="PROTEIN AATF"/>
    <property type="match status" value="1"/>
</dbReference>
<dbReference type="GO" id="GO:0005730">
    <property type="term" value="C:nucleolus"/>
    <property type="evidence" value="ECO:0007669"/>
    <property type="project" value="TreeGrafter"/>
</dbReference>
<feature type="domain" description="Apoptosis-antagonizing transcription factor C-terminal" evidence="2">
    <location>
        <begin position="135"/>
        <end position="212"/>
    </location>
</feature>